<dbReference type="STRING" id="634436.SAMN05216361_0440"/>
<protein>
    <recommendedName>
        <fullName evidence="3">Succinylglutamate desuccinylase</fullName>
    </recommendedName>
</protein>
<accession>A0A1M5EKY1</accession>
<dbReference type="Proteomes" id="UP000184520">
    <property type="component" value="Unassembled WGS sequence"/>
</dbReference>
<organism evidence="1 2">
    <name type="scientific">Marisediminitalea aggregata</name>
    <dbReference type="NCBI Taxonomy" id="634436"/>
    <lineage>
        <taxon>Bacteria</taxon>
        <taxon>Pseudomonadati</taxon>
        <taxon>Pseudomonadota</taxon>
        <taxon>Gammaproteobacteria</taxon>
        <taxon>Alteromonadales</taxon>
        <taxon>Alteromonadaceae</taxon>
        <taxon>Marisediminitalea</taxon>
    </lineage>
</organism>
<proteinExistence type="predicted"/>
<name>A0A1M5EKY1_9ALTE</name>
<dbReference type="Pfam" id="PF08856">
    <property type="entry name" value="DUF1826"/>
    <property type="match status" value="1"/>
</dbReference>
<reference evidence="2" key="1">
    <citation type="submission" date="2016-11" db="EMBL/GenBank/DDBJ databases">
        <authorList>
            <person name="Varghese N."/>
            <person name="Submissions S."/>
        </authorList>
    </citation>
    <scope>NUCLEOTIDE SEQUENCE [LARGE SCALE GENOMIC DNA]</scope>
    <source>
        <strain evidence="2">CGMCC 1.8995</strain>
    </source>
</reference>
<evidence type="ECO:0000313" key="1">
    <source>
        <dbReference type="EMBL" id="SHF79938.1"/>
    </source>
</evidence>
<evidence type="ECO:0000313" key="2">
    <source>
        <dbReference type="Proteomes" id="UP000184520"/>
    </source>
</evidence>
<gene>
    <name evidence="1" type="ORF">SAMN05216361_0440</name>
</gene>
<dbReference type="RefSeq" id="WP_073317134.1">
    <property type="nucleotide sequence ID" value="NZ_FQWD01000001.1"/>
</dbReference>
<dbReference type="OrthoDB" id="5342505at2"/>
<keyword evidence="2" id="KW-1185">Reference proteome</keyword>
<evidence type="ECO:0008006" key="3">
    <source>
        <dbReference type="Google" id="ProtNLM"/>
    </source>
</evidence>
<dbReference type="InterPro" id="IPR014955">
    <property type="entry name" value="DUF1826"/>
</dbReference>
<sequence length="211" mass="23442">MVSTAAIENMTSASCQQVFSEQADVFTTIYQPTVNMAVWQRQLSESVTRAVKEGLTQNLQLNVTQEVPVDGVLDNLNNNYALSLWPTALREDIAQIVEMFGCLFDIDMVGLRLRTLNAAMCPKFHYDRVPCRLVTTYSGTGTQWLPNDAIELNESGRLQVIDDNDTHTLRAGDVALLKGSAWPGNESTPLVHRSPCLTELQPRILLTLDAM</sequence>
<dbReference type="AlphaFoldDB" id="A0A1M5EKY1"/>
<dbReference type="EMBL" id="FQWD01000001">
    <property type="protein sequence ID" value="SHF79938.1"/>
    <property type="molecule type" value="Genomic_DNA"/>
</dbReference>